<accession>A0ABX1E912</accession>
<dbReference type="PANTHER" id="PTHR35563">
    <property type="entry name" value="BARREL METAL-DEPENDENT HYDROLASE, PUTATIVE (AFU_ORTHOLOGUE AFUA_1G16240)-RELATED"/>
    <property type="match status" value="1"/>
</dbReference>
<dbReference type="PANTHER" id="PTHR35563:SF2">
    <property type="entry name" value="BARREL METAL-DEPENDENT HYDROLASE, PUTATIVE (AFU_ORTHOLOGUE AFUA_1G16240)-RELATED"/>
    <property type="match status" value="1"/>
</dbReference>
<keyword evidence="3" id="KW-1185">Reference proteome</keyword>
<dbReference type="InterPro" id="IPR032466">
    <property type="entry name" value="Metal_Hydrolase"/>
</dbReference>
<dbReference type="InterPro" id="IPR052358">
    <property type="entry name" value="Aro_Compnd_Degr_Hydrolases"/>
</dbReference>
<dbReference type="Proteomes" id="UP000787635">
    <property type="component" value="Unassembled WGS sequence"/>
</dbReference>
<protein>
    <submittedName>
        <fullName evidence="2">Amidohydrolase family protein</fullName>
    </submittedName>
</protein>
<evidence type="ECO:0000313" key="3">
    <source>
        <dbReference type="Proteomes" id="UP000787635"/>
    </source>
</evidence>
<evidence type="ECO:0000259" key="1">
    <source>
        <dbReference type="Pfam" id="PF04909"/>
    </source>
</evidence>
<dbReference type="Pfam" id="PF04909">
    <property type="entry name" value="Amidohydro_2"/>
    <property type="match status" value="1"/>
</dbReference>
<dbReference type="Gene3D" id="3.20.20.140">
    <property type="entry name" value="Metal-dependent hydrolases"/>
    <property type="match status" value="1"/>
</dbReference>
<name>A0ABX1E912_9PROT</name>
<dbReference type="EMBL" id="JAAVNE010000045">
    <property type="protein sequence ID" value="NKC33438.1"/>
    <property type="molecule type" value="Genomic_DNA"/>
</dbReference>
<feature type="domain" description="Amidohydrolase-related" evidence="1">
    <location>
        <begin position="47"/>
        <end position="309"/>
    </location>
</feature>
<reference evidence="2 3" key="1">
    <citation type="submission" date="2020-03" db="EMBL/GenBank/DDBJ databases">
        <title>Roseomonas selenitidurans sp. nov. isolated from urban soil.</title>
        <authorList>
            <person name="Liu H."/>
        </authorList>
    </citation>
    <scope>NUCLEOTIDE SEQUENCE [LARGE SCALE GENOMIC DNA]</scope>
    <source>
        <strain evidence="2 3">BU-1</strain>
    </source>
</reference>
<dbReference type="InterPro" id="IPR006680">
    <property type="entry name" value="Amidohydro-rel"/>
</dbReference>
<evidence type="ECO:0000313" key="2">
    <source>
        <dbReference type="EMBL" id="NKC33438.1"/>
    </source>
</evidence>
<gene>
    <name evidence="2" type="ORF">HEQ75_21430</name>
</gene>
<comment type="caution">
    <text evidence="2">The sequence shown here is derived from an EMBL/GenBank/DDBJ whole genome shotgun (WGS) entry which is preliminary data.</text>
</comment>
<sequence length="309" mass="32688">MPVSSVCLARTLRAAAGDGQVPADWLGCRHGRRTGQLRDVPPPGATDCHMHIYGAPERYPVAPTNPSPVPFAYDLDAWRALRDRVGLTRTIVVQPTAYGADNACTLDAVAALGAARAVVGVTETTPLAELQRLHAAGARGARAFMMPGGLVPWEKLPALAEHVAPMGWHVQLQFDGGAMADRAALIAGLACPVVIDHIGRFEAPVPPEAAPVQALLRLLGTGRVWVKASSPYGTSRSGPPGYADVAAIARALIAAAPERILWGSNWPHPNVHANKPDVAALLDLLGEWVPDAGLRRAILVDNPARLYDF</sequence>
<organism evidence="2 3">
    <name type="scientific">Falsiroseomonas selenitidurans</name>
    <dbReference type="NCBI Taxonomy" id="2716335"/>
    <lineage>
        <taxon>Bacteria</taxon>
        <taxon>Pseudomonadati</taxon>
        <taxon>Pseudomonadota</taxon>
        <taxon>Alphaproteobacteria</taxon>
        <taxon>Acetobacterales</taxon>
        <taxon>Roseomonadaceae</taxon>
        <taxon>Falsiroseomonas</taxon>
    </lineage>
</organism>
<dbReference type="SUPFAM" id="SSF51556">
    <property type="entry name" value="Metallo-dependent hydrolases"/>
    <property type="match status" value="1"/>
</dbReference>
<proteinExistence type="predicted"/>